<feature type="compositionally biased region" description="Basic and acidic residues" evidence="1">
    <location>
        <begin position="90"/>
        <end position="100"/>
    </location>
</feature>
<feature type="signal peptide" evidence="2">
    <location>
        <begin position="1"/>
        <end position="17"/>
    </location>
</feature>
<evidence type="ECO:0000256" key="2">
    <source>
        <dbReference type="SAM" id="SignalP"/>
    </source>
</evidence>
<dbReference type="EMBL" id="KQ030521">
    <property type="protein sequence ID" value="KJZ74921.1"/>
    <property type="molecule type" value="Genomic_DNA"/>
</dbReference>
<accession>A0A0F7ZK26</accession>
<keyword evidence="4" id="KW-1185">Reference proteome</keyword>
<feature type="region of interest" description="Disordered" evidence="1">
    <location>
        <begin position="27"/>
        <end position="100"/>
    </location>
</feature>
<dbReference type="Proteomes" id="UP000054481">
    <property type="component" value="Unassembled WGS sequence"/>
</dbReference>
<proteinExistence type="predicted"/>
<organism evidence="3 4">
    <name type="scientific">Hirsutella minnesotensis 3608</name>
    <dbReference type="NCBI Taxonomy" id="1043627"/>
    <lineage>
        <taxon>Eukaryota</taxon>
        <taxon>Fungi</taxon>
        <taxon>Dikarya</taxon>
        <taxon>Ascomycota</taxon>
        <taxon>Pezizomycotina</taxon>
        <taxon>Sordariomycetes</taxon>
        <taxon>Hypocreomycetidae</taxon>
        <taxon>Hypocreales</taxon>
        <taxon>Ophiocordycipitaceae</taxon>
        <taxon>Hirsutella</taxon>
    </lineage>
</organism>
<name>A0A0F7ZK26_9HYPO</name>
<evidence type="ECO:0000256" key="1">
    <source>
        <dbReference type="SAM" id="MobiDB-lite"/>
    </source>
</evidence>
<feature type="compositionally biased region" description="Gly residues" evidence="1">
    <location>
        <begin position="65"/>
        <end position="75"/>
    </location>
</feature>
<evidence type="ECO:0000313" key="4">
    <source>
        <dbReference type="Proteomes" id="UP000054481"/>
    </source>
</evidence>
<evidence type="ECO:0000313" key="3">
    <source>
        <dbReference type="EMBL" id="KJZ74921.1"/>
    </source>
</evidence>
<reference evidence="3 4" key="1">
    <citation type="journal article" date="2014" name="Genome Biol. Evol.">
        <title>Comparative genomics and transcriptomics analyses reveal divergent lifestyle features of nematode endoparasitic fungus Hirsutella minnesotensis.</title>
        <authorList>
            <person name="Lai Y."/>
            <person name="Liu K."/>
            <person name="Zhang X."/>
            <person name="Zhang X."/>
            <person name="Li K."/>
            <person name="Wang N."/>
            <person name="Shu C."/>
            <person name="Wu Y."/>
            <person name="Wang C."/>
            <person name="Bushley K.E."/>
            <person name="Xiang M."/>
            <person name="Liu X."/>
        </authorList>
    </citation>
    <scope>NUCLEOTIDE SEQUENCE [LARGE SCALE GENOMIC DNA]</scope>
    <source>
        <strain evidence="3 4">3608</strain>
    </source>
</reference>
<protein>
    <submittedName>
        <fullName evidence="3">Uncharacterized protein</fullName>
    </submittedName>
</protein>
<feature type="chain" id="PRO_5002525830" evidence="2">
    <location>
        <begin position="18"/>
        <end position="100"/>
    </location>
</feature>
<dbReference type="AlphaFoldDB" id="A0A0F7ZK26"/>
<sequence length="100" mass="9838">MRASVVLLAALAGFGLSSPLMVNILEERQSNRPGPATPGKAGANGRLSKGSPNSPVGAGKPNQAGGAGKAGGGDKAGSAGKQLPPCNDRFIGDVRGENCQ</sequence>
<gene>
    <name evidence="3" type="ORF">HIM_05652</name>
</gene>
<keyword evidence="2" id="KW-0732">Signal</keyword>